<dbReference type="RefSeq" id="WP_274494411.1">
    <property type="nucleotide sequence ID" value="NZ_CP118166.1"/>
</dbReference>
<dbReference type="KEGG" id="hfl:PUV54_04670"/>
<dbReference type="AlphaFoldDB" id="A0AAF0CI40"/>
<dbReference type="SUPFAM" id="SSF53335">
    <property type="entry name" value="S-adenosyl-L-methionine-dependent methyltransferases"/>
    <property type="match status" value="1"/>
</dbReference>
<proteinExistence type="predicted"/>
<keyword evidence="2" id="KW-1185">Reference proteome</keyword>
<dbReference type="Pfam" id="PF05711">
    <property type="entry name" value="TylF"/>
    <property type="match status" value="1"/>
</dbReference>
<gene>
    <name evidence="1" type="ORF">PUV54_04670</name>
</gene>
<sequence length="262" mass="29626">MADKKDSSSGGVFYGNLEKNRNTESQLGWYQQMADFANENDWRPRDQAANFPVFATRQEITRFIEAYEFYNLIRTTPGCIIECGVASGFFLMAMAHFCAIFEGYHYTRRIIGFDTFEGFTEPSPEDLSSGAAHLKKGGLKFETHDLLQRAIELYDGNRPIGHIPKVELVKGDMSKTLPEFIESNPSLIVGMLHLDVDLFEPTKNTINLLMERIPKGGVIIFDEPNHKDYPGETIAMMQTVGIPNLRLERLPISTMAAYARVE</sequence>
<dbReference type="Proteomes" id="UP001214043">
    <property type="component" value="Chromosome"/>
</dbReference>
<reference evidence="1" key="1">
    <citation type="submission" date="2023-02" db="EMBL/GenBank/DDBJ databases">
        <title>Genome sequence of Hyphococcus flavus.</title>
        <authorList>
            <person name="Rong J.-C."/>
            <person name="Zhao Q."/>
            <person name="Yi M."/>
            <person name="Wu J.-Y."/>
        </authorList>
    </citation>
    <scope>NUCLEOTIDE SEQUENCE</scope>
    <source>
        <strain evidence="1">MCCC 1K03223</strain>
    </source>
</reference>
<evidence type="ECO:0000313" key="1">
    <source>
        <dbReference type="EMBL" id="WDI32487.1"/>
    </source>
</evidence>
<organism evidence="1 2">
    <name type="scientific">Hyphococcus flavus</name>
    <dbReference type="NCBI Taxonomy" id="1866326"/>
    <lineage>
        <taxon>Bacteria</taxon>
        <taxon>Pseudomonadati</taxon>
        <taxon>Pseudomonadota</taxon>
        <taxon>Alphaproteobacteria</taxon>
        <taxon>Parvularculales</taxon>
        <taxon>Parvularculaceae</taxon>
        <taxon>Hyphococcus</taxon>
    </lineage>
</organism>
<dbReference type="InterPro" id="IPR029063">
    <property type="entry name" value="SAM-dependent_MTases_sf"/>
</dbReference>
<evidence type="ECO:0000313" key="2">
    <source>
        <dbReference type="Proteomes" id="UP001214043"/>
    </source>
</evidence>
<accession>A0AAF0CI40</accession>
<protein>
    <submittedName>
        <fullName evidence="1">Macrocin O-methyltransferase</fullName>
    </submittedName>
</protein>
<dbReference type="PANTHER" id="PTHR40036:SF1">
    <property type="entry name" value="MACROCIN O-METHYLTRANSFERASE"/>
    <property type="match status" value="1"/>
</dbReference>
<dbReference type="Gene3D" id="3.40.50.150">
    <property type="entry name" value="Vaccinia Virus protein VP39"/>
    <property type="match status" value="1"/>
</dbReference>
<name>A0AAF0CI40_9PROT</name>
<dbReference type="PANTHER" id="PTHR40036">
    <property type="entry name" value="MACROCIN O-METHYLTRANSFERASE"/>
    <property type="match status" value="1"/>
</dbReference>
<dbReference type="EMBL" id="CP118166">
    <property type="protein sequence ID" value="WDI32487.1"/>
    <property type="molecule type" value="Genomic_DNA"/>
</dbReference>
<dbReference type="InterPro" id="IPR008884">
    <property type="entry name" value="TylF_MeTrfase"/>
</dbReference>